<feature type="region of interest" description="Disordered" evidence="1">
    <location>
        <begin position="39"/>
        <end position="65"/>
    </location>
</feature>
<proteinExistence type="predicted"/>
<sequence length="581" mass="66023">MFHTVHDINPARLNSIMPILQQMADDPAFLEYRERRFEQDDPPWPYSSRSTTRESTPGPFDQPRGQTNLAELLGLPLSSLEIDIIRRRFRLGGYDAVDRYNDEVRLEQERICKASRRRDENYTPLYRGPDLVGTRGLQRLHIMIRHSIKKRWQQLGVWDPEWEVPTSKLGEFGESRGPVHWPWCNSRDKVSLESRAVRRYLQKKAARDENETLMPQPVQADGIAEVPEVDDHESPITSRPWFLWALEVTEEEVRLRRNPERLGTYVPARANVTARWKEKGYWKDSWSNNLPQYFDWRDSPGWKWRHESPSPEPPDPNDMDFTPSEVDALEAIPPPTPSPPVVKPEFDPPPPPGAHPMAFLFWKCRNAPSPESTPQKFMSPTDDGGDHEASRPETVAELTSGKSAAQRLLVEDNVDVAPCAEQSRSSSTRATSSRKQQRPPPTTRHHPTRSNGRTARSAAAPVVEIPSPPPAPKTRQARSAAGGPASSSQLSKPTPNRRSSRIAERKQRAEVVRDPPNEALKAMNKDDVTAKRQMKQHVKGTPTRTTTRRETERTKGKHPPKASSKPQGVAKRKACSRRLNA</sequence>
<keyword evidence="3" id="KW-1185">Reference proteome</keyword>
<protein>
    <submittedName>
        <fullName evidence="2">Uncharacterized protein</fullName>
    </submittedName>
</protein>
<evidence type="ECO:0000256" key="1">
    <source>
        <dbReference type="SAM" id="MobiDB-lite"/>
    </source>
</evidence>
<feature type="compositionally biased region" description="Polar residues" evidence="1">
    <location>
        <begin position="369"/>
        <end position="378"/>
    </location>
</feature>
<feature type="compositionally biased region" description="Low complexity" evidence="1">
    <location>
        <begin position="423"/>
        <end position="434"/>
    </location>
</feature>
<dbReference type="Proteomes" id="UP001172681">
    <property type="component" value="Unassembled WGS sequence"/>
</dbReference>
<dbReference type="AlphaFoldDB" id="A0AA39CUT2"/>
<organism evidence="2 3">
    <name type="scientific">Knufia peltigerae</name>
    <dbReference type="NCBI Taxonomy" id="1002370"/>
    <lineage>
        <taxon>Eukaryota</taxon>
        <taxon>Fungi</taxon>
        <taxon>Dikarya</taxon>
        <taxon>Ascomycota</taxon>
        <taxon>Pezizomycotina</taxon>
        <taxon>Eurotiomycetes</taxon>
        <taxon>Chaetothyriomycetidae</taxon>
        <taxon>Chaetothyriales</taxon>
        <taxon>Trichomeriaceae</taxon>
        <taxon>Knufia</taxon>
    </lineage>
</organism>
<comment type="caution">
    <text evidence="2">The sequence shown here is derived from an EMBL/GenBank/DDBJ whole genome shotgun (WGS) entry which is preliminary data.</text>
</comment>
<reference evidence="2" key="1">
    <citation type="submission" date="2022-10" db="EMBL/GenBank/DDBJ databases">
        <title>Culturing micro-colonial fungi from biological soil crusts in the Mojave desert and describing Neophaeococcomyces mojavensis, and introducing the new genera and species Taxawa tesnikishii.</title>
        <authorList>
            <person name="Kurbessoian T."/>
            <person name="Stajich J.E."/>
        </authorList>
    </citation>
    <scope>NUCLEOTIDE SEQUENCE</scope>
    <source>
        <strain evidence="2">TK_35</strain>
    </source>
</reference>
<feature type="region of interest" description="Disordered" evidence="1">
    <location>
        <begin position="328"/>
        <end position="581"/>
    </location>
</feature>
<feature type="region of interest" description="Disordered" evidence="1">
    <location>
        <begin position="304"/>
        <end position="323"/>
    </location>
</feature>
<evidence type="ECO:0000313" key="3">
    <source>
        <dbReference type="Proteomes" id="UP001172681"/>
    </source>
</evidence>
<feature type="compositionally biased region" description="Pro residues" evidence="1">
    <location>
        <begin position="332"/>
        <end position="354"/>
    </location>
</feature>
<dbReference type="EMBL" id="JAPDRN010000091">
    <property type="protein sequence ID" value="KAJ9624737.1"/>
    <property type="molecule type" value="Genomic_DNA"/>
</dbReference>
<gene>
    <name evidence="2" type="ORF">H2204_010639</name>
</gene>
<feature type="compositionally biased region" description="Basic and acidic residues" evidence="1">
    <location>
        <begin position="501"/>
        <end position="516"/>
    </location>
</feature>
<accession>A0AA39CUT2</accession>
<name>A0AA39CUT2_9EURO</name>
<evidence type="ECO:0000313" key="2">
    <source>
        <dbReference type="EMBL" id="KAJ9624737.1"/>
    </source>
</evidence>
<feature type="compositionally biased region" description="Basic residues" evidence="1">
    <location>
        <begin position="570"/>
        <end position="581"/>
    </location>
</feature>
<feature type="compositionally biased region" description="Low complexity" evidence="1">
    <location>
        <begin position="477"/>
        <end position="489"/>
    </location>
</feature>